<dbReference type="SUPFAM" id="SSF56601">
    <property type="entry name" value="beta-lactamase/transpeptidase-like"/>
    <property type="match status" value="1"/>
</dbReference>
<dbReference type="Gene3D" id="3.40.710.10">
    <property type="entry name" value="DD-peptidase/beta-lactamase superfamily"/>
    <property type="match status" value="1"/>
</dbReference>
<comment type="caution">
    <text evidence="2">The sequence shown here is derived from an EMBL/GenBank/DDBJ whole genome shotgun (WGS) entry which is preliminary data.</text>
</comment>
<keyword evidence="3" id="KW-1185">Reference proteome</keyword>
<dbReference type="EMBL" id="JAIRBC010000016">
    <property type="protein sequence ID" value="MCG2461476.1"/>
    <property type="molecule type" value="Genomic_DNA"/>
</dbReference>
<sequence length="166" mass="18289">MKRYIAITVITLILCVSCKDKTNPIGTENPLENRLQSYLDECDKNGHSASIRVAQNGDILYIGGDGLRIKNENLPVTKETIFTIGSLTKQFTATAILKLREEGKLSVNDSISKFFEDVPKGQTKHYNSSITDTHIGNSGKSGLRSGLSSHPEGKFLSEVYHSPLDF</sequence>
<dbReference type="InterPro" id="IPR050491">
    <property type="entry name" value="AmpC-like"/>
</dbReference>
<gene>
    <name evidence="2" type="ORF">K8352_12005</name>
</gene>
<dbReference type="AlphaFoldDB" id="A0AAE3JPW7"/>
<dbReference type="PANTHER" id="PTHR46825:SF9">
    <property type="entry name" value="BETA-LACTAMASE-RELATED DOMAIN-CONTAINING PROTEIN"/>
    <property type="match status" value="1"/>
</dbReference>
<evidence type="ECO:0000313" key="3">
    <source>
        <dbReference type="Proteomes" id="UP001200642"/>
    </source>
</evidence>
<reference evidence="2" key="1">
    <citation type="submission" date="2023-02" db="EMBL/GenBank/DDBJ databases">
        <title>Genome of Flavobacteriaceae gen. nov. sp. strain F89.</title>
        <authorList>
            <person name="Wang Y."/>
        </authorList>
    </citation>
    <scope>NUCLEOTIDE SEQUENCE</scope>
    <source>
        <strain evidence="2">F89</strain>
    </source>
</reference>
<name>A0AAE3JPW7_9FLAO</name>
<dbReference type="Proteomes" id="UP001200642">
    <property type="component" value="Unassembled WGS sequence"/>
</dbReference>
<organism evidence="2 3">
    <name type="scientific">Cerina litoralis</name>
    <dbReference type="NCBI Taxonomy" id="2874477"/>
    <lineage>
        <taxon>Bacteria</taxon>
        <taxon>Pseudomonadati</taxon>
        <taxon>Bacteroidota</taxon>
        <taxon>Flavobacteriia</taxon>
        <taxon>Flavobacteriales</taxon>
        <taxon>Flavobacteriaceae</taxon>
        <taxon>Cerina</taxon>
    </lineage>
</organism>
<dbReference type="RefSeq" id="WP_317902618.1">
    <property type="nucleotide sequence ID" value="NZ_JAIRBC010000016.1"/>
</dbReference>
<evidence type="ECO:0000259" key="1">
    <source>
        <dbReference type="Pfam" id="PF00144"/>
    </source>
</evidence>
<protein>
    <submittedName>
        <fullName evidence="2">Beta-lactamase family protein</fullName>
    </submittedName>
</protein>
<dbReference type="PANTHER" id="PTHR46825">
    <property type="entry name" value="D-ALANYL-D-ALANINE-CARBOXYPEPTIDASE/ENDOPEPTIDASE AMPH"/>
    <property type="match status" value="1"/>
</dbReference>
<proteinExistence type="predicted"/>
<accession>A0AAE3JPW7</accession>
<evidence type="ECO:0000313" key="2">
    <source>
        <dbReference type="EMBL" id="MCG2461476.1"/>
    </source>
</evidence>
<dbReference type="InterPro" id="IPR012338">
    <property type="entry name" value="Beta-lactam/transpept-like"/>
</dbReference>
<dbReference type="InterPro" id="IPR001466">
    <property type="entry name" value="Beta-lactam-related"/>
</dbReference>
<feature type="domain" description="Beta-lactamase-related" evidence="1">
    <location>
        <begin position="45"/>
        <end position="116"/>
    </location>
</feature>
<dbReference type="Pfam" id="PF00144">
    <property type="entry name" value="Beta-lactamase"/>
    <property type="match status" value="1"/>
</dbReference>